<dbReference type="EMBL" id="JALJOR010000012">
    <property type="protein sequence ID" value="KAK9807812.1"/>
    <property type="molecule type" value="Genomic_DNA"/>
</dbReference>
<dbReference type="Proteomes" id="UP001489004">
    <property type="component" value="Unassembled WGS sequence"/>
</dbReference>
<dbReference type="AlphaFoldDB" id="A0AAW1PG92"/>
<proteinExistence type="predicted"/>
<protein>
    <submittedName>
        <fullName evidence="1">Uncharacterized protein</fullName>
    </submittedName>
</protein>
<reference evidence="1 2" key="1">
    <citation type="journal article" date="2024" name="Nat. Commun.">
        <title>Phylogenomics reveals the evolutionary origins of lichenization in chlorophyte algae.</title>
        <authorList>
            <person name="Puginier C."/>
            <person name="Libourel C."/>
            <person name="Otte J."/>
            <person name="Skaloud P."/>
            <person name="Haon M."/>
            <person name="Grisel S."/>
            <person name="Petersen M."/>
            <person name="Berrin J.G."/>
            <person name="Delaux P.M."/>
            <person name="Dal Grande F."/>
            <person name="Keller J."/>
        </authorList>
    </citation>
    <scope>NUCLEOTIDE SEQUENCE [LARGE SCALE GENOMIC DNA]</scope>
    <source>
        <strain evidence="1 2">SAG 2043</strain>
    </source>
</reference>
<comment type="caution">
    <text evidence="1">The sequence shown here is derived from an EMBL/GenBank/DDBJ whole genome shotgun (WGS) entry which is preliminary data.</text>
</comment>
<accession>A0AAW1PG92</accession>
<name>A0AAW1PG92_9CHLO</name>
<organism evidence="1 2">
    <name type="scientific">[Myrmecia] bisecta</name>
    <dbReference type="NCBI Taxonomy" id="41462"/>
    <lineage>
        <taxon>Eukaryota</taxon>
        <taxon>Viridiplantae</taxon>
        <taxon>Chlorophyta</taxon>
        <taxon>core chlorophytes</taxon>
        <taxon>Trebouxiophyceae</taxon>
        <taxon>Trebouxiales</taxon>
        <taxon>Trebouxiaceae</taxon>
        <taxon>Myrmecia</taxon>
    </lineage>
</organism>
<sequence length="263" mass="29910">MDVLRALSRNLARWRQADQDRVLEYIFHHIGVTNKFFVEFGFNTASFEAGGSGPNTAALYTAFGWRGLLLDGMHRNDTINLHTEFISPDNIVELFDKYSVPAEPDYVSIDIDSTDVWIFRELLASGRYRPRVFTVEYNANFPLESTVTWPREGRDTPWQGNKVMGSAFGAIKAVGDEFGYSIVWVVPYLDIFFVRDDILDGVTSIHPTHFWASATSLPVHSPAPEHEVHELMEYHTWLKTHDAAKARAAAQEQLREMDIVLTA</sequence>
<evidence type="ECO:0000313" key="2">
    <source>
        <dbReference type="Proteomes" id="UP001489004"/>
    </source>
</evidence>
<gene>
    <name evidence="1" type="ORF">WJX72_010096</name>
</gene>
<evidence type="ECO:0000313" key="1">
    <source>
        <dbReference type="EMBL" id="KAK9807812.1"/>
    </source>
</evidence>
<keyword evidence="2" id="KW-1185">Reference proteome</keyword>